<feature type="region of interest" description="Disordered" evidence="1">
    <location>
        <begin position="40"/>
        <end position="59"/>
    </location>
</feature>
<dbReference type="EC" id="3.5.1.4" evidence="3"/>
<dbReference type="Gene3D" id="3.90.1300.10">
    <property type="entry name" value="Amidase signature (AS) domain"/>
    <property type="match status" value="1"/>
</dbReference>
<keyword evidence="3" id="KW-0378">Hydrolase</keyword>
<reference evidence="3 4" key="1">
    <citation type="submission" date="2020-02" db="EMBL/GenBank/DDBJ databases">
        <title>Shewanella WXL01 sp. nov., a marine bacterium isolated from green algae in Luhuitou Fringing Reef (Northern South China Sea).</title>
        <authorList>
            <person name="Wang X."/>
        </authorList>
    </citation>
    <scope>NUCLEOTIDE SEQUENCE [LARGE SCALE GENOMIC DNA]</scope>
    <source>
        <strain evidence="3 4">MCCC 1A01895</strain>
    </source>
</reference>
<dbReference type="PROSITE" id="PS51257">
    <property type="entry name" value="PROKAR_LIPOPROTEIN"/>
    <property type="match status" value="1"/>
</dbReference>
<dbReference type="PANTHER" id="PTHR42678:SF34">
    <property type="entry name" value="OS04G0183300 PROTEIN"/>
    <property type="match status" value="1"/>
</dbReference>
<evidence type="ECO:0000313" key="4">
    <source>
        <dbReference type="Proteomes" id="UP000811844"/>
    </source>
</evidence>
<sequence length="551" mass="60278">MNRFIARKINLAHVQQSDVLLFASLLLFVFAISGCQSVGTNQPPKRKASDDNSQTSQYQQMDKVTSNLNILELQQLMATDKLTAQQLTKFYLKQIAIKNPELNAVITVNPNAISIARSLDAQRAAGDVRGPLHGIPILIKDNIETQQMATTAGSLALADNFTKRDATLVKKLKAAGAIILGKTNLSEWANFRSNRSSSGWSAVGGQTRNPHDMTRTACGSSSGSGAVVAANMSVAAIGTETNGSMTCPASANGIVGLKPTVGSVSRMGIVPISYTQDTAGPMTKNVTDAAIIMNAMTGVDAQDKATERLKDTPLSISIPNTTFSLAGKRIGILYSSALAHEGVNRVFEQVKQQFQNQGAILVEGLSTHPYNGFYQDSYEVLLYEFKAGLNQYFSKLPNKNNQLTLEKIIQFNQRNKETEMQYFLQEKFDNAQMKGPLTESQYIEALSRIKTATREQGIDKLIKDNNIDILMTATLTPAWKIDLLNGDNYKGYFSTYPAIAGYPHLTLPMGDVHGMPVGLSFTAEAMSEQKLLNYAYVYEQIKKEKVRTSLK</sequence>
<dbReference type="RefSeq" id="WP_153665222.1">
    <property type="nucleotide sequence ID" value="NZ_JAAIKR010000014.1"/>
</dbReference>
<evidence type="ECO:0000259" key="2">
    <source>
        <dbReference type="Pfam" id="PF01425"/>
    </source>
</evidence>
<dbReference type="Pfam" id="PF01425">
    <property type="entry name" value="Amidase"/>
    <property type="match status" value="1"/>
</dbReference>
<protein>
    <submittedName>
        <fullName evidence="3">Amidase</fullName>
        <ecNumber evidence="3">3.5.1.4</ecNumber>
    </submittedName>
</protein>
<evidence type="ECO:0000256" key="1">
    <source>
        <dbReference type="SAM" id="MobiDB-lite"/>
    </source>
</evidence>
<name>A0ABS5I4P6_9GAMM</name>
<dbReference type="InterPro" id="IPR036928">
    <property type="entry name" value="AS_sf"/>
</dbReference>
<evidence type="ECO:0000313" key="3">
    <source>
        <dbReference type="EMBL" id="MBR9728994.1"/>
    </source>
</evidence>
<proteinExistence type="predicted"/>
<dbReference type="NCBIfam" id="NF006006">
    <property type="entry name" value="PRK08137.1"/>
    <property type="match status" value="1"/>
</dbReference>
<feature type="domain" description="Amidase" evidence="2">
    <location>
        <begin position="87"/>
        <end position="532"/>
    </location>
</feature>
<accession>A0ABS5I4P6</accession>
<organism evidence="3 4">
    <name type="scientific">Shewanella intestini</name>
    <dbReference type="NCBI Taxonomy" id="2017544"/>
    <lineage>
        <taxon>Bacteria</taxon>
        <taxon>Pseudomonadati</taxon>
        <taxon>Pseudomonadota</taxon>
        <taxon>Gammaproteobacteria</taxon>
        <taxon>Alteromonadales</taxon>
        <taxon>Shewanellaceae</taxon>
        <taxon>Shewanella</taxon>
    </lineage>
</organism>
<keyword evidence="4" id="KW-1185">Reference proteome</keyword>
<comment type="caution">
    <text evidence="3">The sequence shown here is derived from an EMBL/GenBank/DDBJ whole genome shotgun (WGS) entry which is preliminary data.</text>
</comment>
<dbReference type="InterPro" id="IPR023631">
    <property type="entry name" value="Amidase_dom"/>
</dbReference>
<dbReference type="GO" id="GO:0004040">
    <property type="term" value="F:amidase activity"/>
    <property type="evidence" value="ECO:0007669"/>
    <property type="project" value="UniProtKB-EC"/>
</dbReference>
<dbReference type="PANTHER" id="PTHR42678">
    <property type="entry name" value="AMIDASE"/>
    <property type="match status" value="1"/>
</dbReference>
<dbReference type="EMBL" id="JAAIKR010000014">
    <property type="protein sequence ID" value="MBR9728994.1"/>
    <property type="molecule type" value="Genomic_DNA"/>
</dbReference>
<gene>
    <name evidence="3" type="ORF">G3R48_13500</name>
</gene>
<dbReference type="SUPFAM" id="SSF75304">
    <property type="entry name" value="Amidase signature (AS) enzymes"/>
    <property type="match status" value="1"/>
</dbReference>
<dbReference type="Proteomes" id="UP000811844">
    <property type="component" value="Unassembled WGS sequence"/>
</dbReference>